<gene>
    <name evidence="2" type="primary">ORF31067</name>
</gene>
<accession>A0A0B6YQN2</accession>
<protein>
    <submittedName>
        <fullName evidence="2">Uncharacterized protein</fullName>
    </submittedName>
</protein>
<feature type="compositionally biased region" description="Polar residues" evidence="1">
    <location>
        <begin position="39"/>
        <end position="51"/>
    </location>
</feature>
<proteinExistence type="predicted"/>
<dbReference type="AlphaFoldDB" id="A0A0B6YQN2"/>
<reference evidence="2" key="1">
    <citation type="submission" date="2014-12" db="EMBL/GenBank/DDBJ databases">
        <title>Insight into the proteome of Arion vulgaris.</title>
        <authorList>
            <person name="Aradska J."/>
            <person name="Bulat T."/>
            <person name="Smidak R."/>
            <person name="Sarate P."/>
            <person name="Gangsoo J."/>
            <person name="Sialana F."/>
            <person name="Bilban M."/>
            <person name="Lubec G."/>
        </authorList>
    </citation>
    <scope>NUCLEOTIDE SEQUENCE</scope>
    <source>
        <tissue evidence="2">Skin</tissue>
    </source>
</reference>
<sequence>DSHVNQGQGDMLREMVRNKELIKTGRMDRKFHSVDSEISEASTLVSTQSAKENSDRKRHQINHQSIRSALSDSEMET</sequence>
<feature type="compositionally biased region" description="Polar residues" evidence="1">
    <location>
        <begin position="62"/>
        <end position="71"/>
    </location>
</feature>
<organism evidence="2">
    <name type="scientific">Arion vulgaris</name>
    <dbReference type="NCBI Taxonomy" id="1028688"/>
    <lineage>
        <taxon>Eukaryota</taxon>
        <taxon>Metazoa</taxon>
        <taxon>Spiralia</taxon>
        <taxon>Lophotrochozoa</taxon>
        <taxon>Mollusca</taxon>
        <taxon>Gastropoda</taxon>
        <taxon>Heterobranchia</taxon>
        <taxon>Euthyneura</taxon>
        <taxon>Panpulmonata</taxon>
        <taxon>Eupulmonata</taxon>
        <taxon>Stylommatophora</taxon>
        <taxon>Helicina</taxon>
        <taxon>Arionoidea</taxon>
        <taxon>Arionidae</taxon>
        <taxon>Arion</taxon>
    </lineage>
</organism>
<feature type="non-terminal residue" evidence="2">
    <location>
        <position position="77"/>
    </location>
</feature>
<feature type="non-terminal residue" evidence="2">
    <location>
        <position position="1"/>
    </location>
</feature>
<name>A0A0B6YQN2_9EUPU</name>
<evidence type="ECO:0000256" key="1">
    <source>
        <dbReference type="SAM" id="MobiDB-lite"/>
    </source>
</evidence>
<feature type="region of interest" description="Disordered" evidence="1">
    <location>
        <begin position="35"/>
        <end position="77"/>
    </location>
</feature>
<dbReference type="EMBL" id="HACG01010925">
    <property type="protein sequence ID" value="CEK57790.1"/>
    <property type="molecule type" value="Transcribed_RNA"/>
</dbReference>
<evidence type="ECO:0000313" key="2">
    <source>
        <dbReference type="EMBL" id="CEK57790.1"/>
    </source>
</evidence>